<evidence type="ECO:0000313" key="3">
    <source>
        <dbReference type="EMBL" id="KAH9360409.1"/>
    </source>
</evidence>
<organism evidence="3 4">
    <name type="scientific">Haemaphysalis longicornis</name>
    <name type="common">Bush tick</name>
    <dbReference type="NCBI Taxonomy" id="44386"/>
    <lineage>
        <taxon>Eukaryota</taxon>
        <taxon>Metazoa</taxon>
        <taxon>Ecdysozoa</taxon>
        <taxon>Arthropoda</taxon>
        <taxon>Chelicerata</taxon>
        <taxon>Arachnida</taxon>
        <taxon>Acari</taxon>
        <taxon>Parasitiformes</taxon>
        <taxon>Ixodida</taxon>
        <taxon>Ixodoidea</taxon>
        <taxon>Ixodidae</taxon>
        <taxon>Haemaphysalinae</taxon>
        <taxon>Haemaphysalis</taxon>
    </lineage>
</organism>
<protein>
    <recommendedName>
        <fullName evidence="2">Endonuclease/exonuclease/phosphatase domain-containing protein</fullName>
    </recommendedName>
</protein>
<dbReference type="SUPFAM" id="SSF56219">
    <property type="entry name" value="DNase I-like"/>
    <property type="match status" value="1"/>
</dbReference>
<dbReference type="VEuPathDB" id="VectorBase:HLOH_047781"/>
<name>A0A9J6FDI9_HAELO</name>
<dbReference type="Pfam" id="PF14529">
    <property type="entry name" value="Exo_endo_phos_2"/>
    <property type="match status" value="1"/>
</dbReference>
<keyword evidence="1" id="KW-0175">Coiled coil</keyword>
<dbReference type="Gene3D" id="3.60.10.10">
    <property type="entry name" value="Endonuclease/exonuclease/phosphatase"/>
    <property type="match status" value="1"/>
</dbReference>
<dbReference type="Proteomes" id="UP000821853">
    <property type="component" value="Chromosome 1"/>
</dbReference>
<dbReference type="GO" id="GO:0003824">
    <property type="term" value="F:catalytic activity"/>
    <property type="evidence" value="ECO:0007669"/>
    <property type="project" value="InterPro"/>
</dbReference>
<dbReference type="InterPro" id="IPR005135">
    <property type="entry name" value="Endo/exonuclease/phosphatase"/>
</dbReference>
<proteinExistence type="predicted"/>
<dbReference type="EMBL" id="JABSTR010000001">
    <property type="protein sequence ID" value="KAH9360409.1"/>
    <property type="molecule type" value="Genomic_DNA"/>
</dbReference>
<dbReference type="InterPro" id="IPR036691">
    <property type="entry name" value="Endo/exonu/phosph_ase_sf"/>
</dbReference>
<dbReference type="OrthoDB" id="6513346at2759"/>
<comment type="caution">
    <text evidence="3">The sequence shown here is derived from an EMBL/GenBank/DDBJ whole genome shotgun (WGS) entry which is preliminary data.</text>
</comment>
<sequence length="394" mass="44318">MIEIVPNVKCSARLFILNVYDSPSDYKQSFNTLISKAATLATDVPIVMAGDFNAAHEAWGYQKTTVQKKGSRLLQAVTDCSFNLITDPQFPTRIGTSVTRDTTPDLTFRKNIQEATWRNTLENLGSDHYILATTLQVGAQKPRQHKIVDWDAFRRICKEDQTEYETLKDLLDRLKTDVAAATKTVEAPPNITQMDARLANLLEARNSIQARWRKQRLNRRLRKKTAELNRKIEEHALILNTQKWDEICALTDGRMRMGGKWNLLKKLIDDKQWKGNQQLALDKLMHNLRTSGMTNENIFDKLASIYLSVGLAAARTRLAEGGRRAPQPSQMSAQCTHLKAQGLHDIGVSFSLCCVVPAQPLVVTLPQLPQKSMGWVARAVREGVDERAAAEATP</sequence>
<feature type="domain" description="Endonuclease/exonuclease/phosphatase" evidence="2">
    <location>
        <begin position="15"/>
        <end position="130"/>
    </location>
</feature>
<dbReference type="AlphaFoldDB" id="A0A9J6FDI9"/>
<feature type="coiled-coil region" evidence="1">
    <location>
        <begin position="157"/>
        <end position="184"/>
    </location>
</feature>
<gene>
    <name evidence="3" type="ORF">HPB48_021987</name>
</gene>
<keyword evidence="4" id="KW-1185">Reference proteome</keyword>
<dbReference type="OMA" id="WNEACSA"/>
<accession>A0A9J6FDI9</accession>
<evidence type="ECO:0000313" key="4">
    <source>
        <dbReference type="Proteomes" id="UP000821853"/>
    </source>
</evidence>
<reference evidence="3 4" key="1">
    <citation type="journal article" date="2020" name="Cell">
        <title>Large-Scale Comparative Analyses of Tick Genomes Elucidate Their Genetic Diversity and Vector Capacities.</title>
        <authorList>
            <consortium name="Tick Genome and Microbiome Consortium (TIGMIC)"/>
            <person name="Jia N."/>
            <person name="Wang J."/>
            <person name="Shi W."/>
            <person name="Du L."/>
            <person name="Sun Y."/>
            <person name="Zhan W."/>
            <person name="Jiang J.F."/>
            <person name="Wang Q."/>
            <person name="Zhang B."/>
            <person name="Ji P."/>
            <person name="Bell-Sakyi L."/>
            <person name="Cui X.M."/>
            <person name="Yuan T.T."/>
            <person name="Jiang B.G."/>
            <person name="Yang W.F."/>
            <person name="Lam T.T."/>
            <person name="Chang Q.C."/>
            <person name="Ding S.J."/>
            <person name="Wang X.J."/>
            <person name="Zhu J.G."/>
            <person name="Ruan X.D."/>
            <person name="Zhao L."/>
            <person name="Wei J.T."/>
            <person name="Ye R.Z."/>
            <person name="Que T.C."/>
            <person name="Du C.H."/>
            <person name="Zhou Y.H."/>
            <person name="Cheng J.X."/>
            <person name="Dai P.F."/>
            <person name="Guo W.B."/>
            <person name="Han X.H."/>
            <person name="Huang E.J."/>
            <person name="Li L.F."/>
            <person name="Wei W."/>
            <person name="Gao Y.C."/>
            <person name="Liu J.Z."/>
            <person name="Shao H.Z."/>
            <person name="Wang X."/>
            <person name="Wang C.C."/>
            <person name="Yang T.C."/>
            <person name="Huo Q.B."/>
            <person name="Li W."/>
            <person name="Chen H.Y."/>
            <person name="Chen S.E."/>
            <person name="Zhou L.G."/>
            <person name="Ni X.B."/>
            <person name="Tian J.H."/>
            <person name="Sheng Y."/>
            <person name="Liu T."/>
            <person name="Pan Y.S."/>
            <person name="Xia L.Y."/>
            <person name="Li J."/>
            <person name="Zhao F."/>
            <person name="Cao W.C."/>
        </authorList>
    </citation>
    <scope>NUCLEOTIDE SEQUENCE [LARGE SCALE GENOMIC DNA]</scope>
    <source>
        <strain evidence="3">HaeL-2018</strain>
    </source>
</reference>
<evidence type="ECO:0000256" key="1">
    <source>
        <dbReference type="SAM" id="Coils"/>
    </source>
</evidence>
<evidence type="ECO:0000259" key="2">
    <source>
        <dbReference type="Pfam" id="PF14529"/>
    </source>
</evidence>